<keyword evidence="2" id="KW-1185">Reference proteome</keyword>
<dbReference type="RefSeq" id="YP_009302649.1">
    <property type="nucleotide sequence ID" value="NC_031245.1"/>
</dbReference>
<gene>
    <name evidence="1" type="ORF">SP15_253A</name>
</gene>
<accession>A0A127AWS0</accession>
<dbReference type="Proteomes" id="UP000203261">
    <property type="component" value="Segment"/>
</dbReference>
<dbReference type="EMBL" id="KT624200">
    <property type="protein sequence ID" value="AMM45060.1"/>
    <property type="molecule type" value="Genomic_DNA"/>
</dbReference>
<sequence length="59" mass="6700">MHIESSQRSIHRVPSPAKMLLNKKSTCGRCNKTMESDSSRNLCFSCTLKEELTLSRKLS</sequence>
<dbReference type="KEGG" id="vg:29125428"/>
<protein>
    <submittedName>
        <fullName evidence="1">Uncharacterized protein</fullName>
    </submittedName>
</protein>
<reference evidence="1 2" key="1">
    <citation type="submission" date="2015-08" db="EMBL/GenBank/DDBJ databases">
        <authorList>
            <person name="Babu N.S."/>
            <person name="Beckwith C.J."/>
            <person name="Beseler K.G."/>
            <person name="Brison A."/>
            <person name="Carone J.V."/>
            <person name="Caskin T.P."/>
            <person name="Diamond M."/>
            <person name="Durham M.E."/>
            <person name="Foxe J.M."/>
            <person name="Go M."/>
            <person name="Henderson B.A."/>
            <person name="Jones I.B."/>
            <person name="McGettigan J.A."/>
            <person name="Micheletti S.J."/>
            <person name="Nasrallah M.E."/>
            <person name="Ortiz D."/>
            <person name="Piller C.R."/>
            <person name="Privatt S.R."/>
            <person name="Schneider S.L."/>
            <person name="Sharp S."/>
            <person name="Smith T.C."/>
            <person name="Stanton J.D."/>
            <person name="Ullery H.E."/>
            <person name="Wilson R.J."/>
            <person name="Serrano M.G."/>
            <person name="Buck G."/>
            <person name="Lee V."/>
            <person name="Wang Y."/>
            <person name="Carvalho R."/>
            <person name="Voegtly L."/>
            <person name="Shi R."/>
            <person name="Duckworth R."/>
            <person name="Johnson A."/>
            <person name="Loviza R."/>
            <person name="Walstead R."/>
            <person name="Shah Z."/>
            <person name="Kiflezghi M."/>
            <person name="Wade K."/>
            <person name="Ball S.L."/>
            <person name="Bradley K.W."/>
            <person name="Asai D.J."/>
            <person name="Bowman C.A."/>
            <person name="Russell D.A."/>
            <person name="Pope W.H."/>
            <person name="Jacobs-Sera D."/>
            <person name="Hendrix R.W."/>
            <person name="Hatfull G.F."/>
        </authorList>
    </citation>
    <scope>NUCLEOTIDE SEQUENCE [LARGE SCALE GENOMIC DNA]</scope>
</reference>
<evidence type="ECO:0000313" key="1">
    <source>
        <dbReference type="EMBL" id="AMM45060.1"/>
    </source>
</evidence>
<proteinExistence type="predicted"/>
<organism evidence="1 2">
    <name type="scientific">Bacillus phage SP-15</name>
    <dbReference type="NCBI Taxonomy" id="1792032"/>
    <lineage>
        <taxon>Viruses</taxon>
        <taxon>Duplodnaviria</taxon>
        <taxon>Heunggongvirae</taxon>
        <taxon>Uroviricota</taxon>
        <taxon>Caudoviricetes</taxon>
        <taxon>Thornevirus</taxon>
        <taxon>Thornevirus SP15</taxon>
    </lineage>
</organism>
<dbReference type="GeneID" id="29125428"/>
<evidence type="ECO:0000313" key="2">
    <source>
        <dbReference type="Proteomes" id="UP000203261"/>
    </source>
</evidence>
<name>A0A127AWS0_9CAUD</name>